<comment type="caution">
    <text evidence="1">The sequence shown here is derived from an EMBL/GenBank/DDBJ whole genome shotgun (WGS) entry which is preliminary data.</text>
</comment>
<dbReference type="Pfam" id="PF14552">
    <property type="entry name" value="Tautomerase_2"/>
    <property type="match status" value="1"/>
</dbReference>
<reference evidence="1 2" key="1">
    <citation type="journal article" date="2022" name="Microbiol. Res.">
        <title>Comparative genome analysis, predicted lifestyle and antimicrobial strategies of Lactococcus carnosus and Lactococcus paracarnosus isolated from meat.</title>
        <authorList>
            <person name="Werum V."/>
            <person name="Ehrmann M."/>
            <person name="Vogel R."/>
            <person name="Hilgarth M."/>
        </authorList>
    </citation>
    <scope>NUCLEOTIDE SEQUENCE [LARGE SCALE GENOMIC DNA]</scope>
    <source>
        <strain evidence="1 2">TMW22177</strain>
    </source>
</reference>
<dbReference type="PANTHER" id="PTHR38460:SF1">
    <property type="entry name" value="TAUTOMERASE YOLI-RELATED"/>
    <property type="match status" value="1"/>
</dbReference>
<dbReference type="Proteomes" id="UP001522450">
    <property type="component" value="Unassembled WGS sequence"/>
</dbReference>
<gene>
    <name evidence="1" type="ORF">GYN21_08195</name>
</gene>
<organism evidence="1 2">
    <name type="scientific">Pseudolactococcus carnosus</name>
    <dbReference type="NCBI Taxonomy" id="2749961"/>
    <lineage>
        <taxon>Bacteria</taxon>
        <taxon>Bacillati</taxon>
        <taxon>Bacillota</taxon>
        <taxon>Bacilli</taxon>
        <taxon>Lactobacillales</taxon>
        <taxon>Streptococcaceae</taxon>
        <taxon>Pseudolactococcus</taxon>
    </lineage>
</organism>
<dbReference type="InterPro" id="IPR037479">
    <property type="entry name" value="Tauto_MSAD"/>
</dbReference>
<accession>A0ABT0AUF5</accession>
<keyword evidence="2" id="KW-1185">Reference proteome</keyword>
<sequence>MPFVRIDYIKNQYSEEELTKISRVLQSSLVDDFDVPEKDCFQVFQNHESFEFHYDPDYLCGTRTDRLLYIYITCGDGRSQAKKLKFYETLSLSLSRQCQVETENIFIILNESERENWSFGNGLAQAL</sequence>
<evidence type="ECO:0000313" key="2">
    <source>
        <dbReference type="Proteomes" id="UP001522450"/>
    </source>
</evidence>
<evidence type="ECO:0000313" key="1">
    <source>
        <dbReference type="EMBL" id="MCJ1990200.1"/>
    </source>
</evidence>
<dbReference type="SUPFAM" id="SSF55331">
    <property type="entry name" value="Tautomerase/MIF"/>
    <property type="match status" value="1"/>
</dbReference>
<dbReference type="GeneID" id="71635367"/>
<proteinExistence type="predicted"/>
<protein>
    <submittedName>
        <fullName evidence="1">Tautomerase family protein</fullName>
    </submittedName>
</protein>
<dbReference type="RefSeq" id="WP_079507220.1">
    <property type="nucleotide sequence ID" value="NZ_CP017194.1"/>
</dbReference>
<dbReference type="Gene3D" id="3.30.429.10">
    <property type="entry name" value="Macrophage Migration Inhibitory Factor"/>
    <property type="match status" value="1"/>
</dbReference>
<dbReference type="InterPro" id="IPR014347">
    <property type="entry name" value="Tautomerase/MIF_sf"/>
</dbReference>
<dbReference type="EMBL" id="JAAECS010000007">
    <property type="protein sequence ID" value="MCJ1990200.1"/>
    <property type="molecule type" value="Genomic_DNA"/>
</dbReference>
<dbReference type="PANTHER" id="PTHR38460">
    <property type="entry name" value="TAUTOMERASE YOLI-RELATED"/>
    <property type="match status" value="1"/>
</dbReference>
<name>A0ABT0AUF5_9LACT</name>